<evidence type="ECO:0000313" key="3">
    <source>
        <dbReference type="EMBL" id="SVB22376.1"/>
    </source>
</evidence>
<accession>A0A382C8J2</accession>
<gene>
    <name evidence="3" type="ORF">METZ01_LOCUS175230</name>
</gene>
<keyword evidence="2" id="KW-0472">Membrane</keyword>
<organism evidence="3">
    <name type="scientific">marine metagenome</name>
    <dbReference type="NCBI Taxonomy" id="408172"/>
    <lineage>
        <taxon>unclassified sequences</taxon>
        <taxon>metagenomes</taxon>
        <taxon>ecological metagenomes</taxon>
    </lineage>
</organism>
<protein>
    <submittedName>
        <fullName evidence="3">Uncharacterized protein</fullName>
    </submittedName>
</protein>
<feature type="coiled-coil region" evidence="1">
    <location>
        <begin position="71"/>
        <end position="132"/>
    </location>
</feature>
<name>A0A382C8J2_9ZZZZ</name>
<evidence type="ECO:0000256" key="1">
    <source>
        <dbReference type="SAM" id="Coils"/>
    </source>
</evidence>
<feature type="transmembrane region" description="Helical" evidence="2">
    <location>
        <begin position="6"/>
        <end position="26"/>
    </location>
</feature>
<dbReference type="EMBL" id="UINC01033305">
    <property type="protein sequence ID" value="SVB22376.1"/>
    <property type="molecule type" value="Genomic_DNA"/>
</dbReference>
<feature type="non-terminal residue" evidence="3">
    <location>
        <position position="173"/>
    </location>
</feature>
<sequence>MKSKKYIILLALLSFIIGIVVMLPYLRAERRVNELGKSQFSPELVEALKIWKLIHAVSPTPEQSAPLLARFNELEELKKRYRRDHRQIYDQLKQLQGDTGDPSLSQKALNDYRQLEEQFIHQRREIKDKINEILTVDQQMKFEVFSFTYRKDLRKTLQSLLSFQKLDVKSQSK</sequence>
<proteinExistence type="predicted"/>
<keyword evidence="1" id="KW-0175">Coiled coil</keyword>
<dbReference type="AlphaFoldDB" id="A0A382C8J2"/>
<evidence type="ECO:0000256" key="2">
    <source>
        <dbReference type="SAM" id="Phobius"/>
    </source>
</evidence>
<reference evidence="3" key="1">
    <citation type="submission" date="2018-05" db="EMBL/GenBank/DDBJ databases">
        <authorList>
            <person name="Lanie J.A."/>
            <person name="Ng W.-L."/>
            <person name="Kazmierczak K.M."/>
            <person name="Andrzejewski T.M."/>
            <person name="Davidsen T.M."/>
            <person name="Wayne K.J."/>
            <person name="Tettelin H."/>
            <person name="Glass J.I."/>
            <person name="Rusch D."/>
            <person name="Podicherti R."/>
            <person name="Tsui H.-C.T."/>
            <person name="Winkler M.E."/>
        </authorList>
    </citation>
    <scope>NUCLEOTIDE SEQUENCE</scope>
</reference>
<keyword evidence="2" id="KW-1133">Transmembrane helix</keyword>
<keyword evidence="2" id="KW-0812">Transmembrane</keyword>